<reference evidence="8 9" key="1">
    <citation type="submission" date="2018-05" db="EMBL/GenBank/DDBJ databases">
        <title>Genomic Encyclopedia of Type Strains, Phase IV (KMG-IV): sequencing the most valuable type-strain genomes for metagenomic binning, comparative biology and taxonomic classification.</title>
        <authorList>
            <person name="Goeker M."/>
        </authorList>
    </citation>
    <scope>NUCLEOTIDE SEQUENCE [LARGE SCALE GENOMIC DNA]</scope>
    <source>
        <strain evidence="8 9">DSM 23606</strain>
    </source>
</reference>
<dbReference type="GO" id="GO:0006935">
    <property type="term" value="P:chemotaxis"/>
    <property type="evidence" value="ECO:0007669"/>
    <property type="project" value="InterPro"/>
</dbReference>
<gene>
    <name evidence="8" type="ORF">C7443_10880</name>
</gene>
<comment type="similarity">
    <text evidence="3">Belongs to the methyl-accepting chemotaxis (MCP) protein family.</text>
</comment>
<evidence type="ECO:0000313" key="9">
    <source>
        <dbReference type="Proteomes" id="UP000246569"/>
    </source>
</evidence>
<dbReference type="Pfam" id="PF00015">
    <property type="entry name" value="MCPsignal"/>
    <property type="match status" value="1"/>
</dbReference>
<keyword evidence="2 4" id="KW-0807">Transducer</keyword>
<evidence type="ECO:0000256" key="1">
    <source>
        <dbReference type="ARBA" id="ARBA00004370"/>
    </source>
</evidence>
<feature type="region of interest" description="Disordered" evidence="5">
    <location>
        <begin position="1"/>
        <end position="21"/>
    </location>
</feature>
<sequence>MLSHWFNREAEPAPPVTPAAAEKPAGLLDSIGGLRACLDAAQANIFIADTELNLVYANAAALKTARTLGGEIRKTFGIGVEELLHGSIHRFHRDPARIETILRNYRETLPRHAIFSFGETTLRTDISAIEHESRLLGYIVCWDDVTATQRNARLIEDARQREHAHSEQLEQQVGALLRGVEAASAGDLTGRIEIRGDDAIGRLGAGIERLLHWQREQLRHLGDSAAALGEEAGKLQTLSHTIDEQAHGGTERSRAALQAVEEVRSQLESIAAAVEQLSAAVGEIARNAGEAAQVAGQALQDASATVNHMEQLDERGKQIGQVIRLINDISDQTRLLALNATIEAARAGEAGKGFAVVAGEVKELAAQTQSATNTIETSIAAIQGAASEASTSIRGMRDVIAHINSLQESVAAAVEQQSAVTSSITRNISAAADSSATITQGARQHTQSAETSARQGAALAASASQLQALAQNLQGLLQRFRY</sequence>
<dbReference type="GO" id="GO:0004888">
    <property type="term" value="F:transmembrane signaling receptor activity"/>
    <property type="evidence" value="ECO:0007669"/>
    <property type="project" value="InterPro"/>
</dbReference>
<feature type="compositionally biased region" description="Basic and acidic residues" evidence="5">
    <location>
        <begin position="1"/>
        <end position="11"/>
    </location>
</feature>
<feature type="domain" description="Methyl-accepting transducer" evidence="6">
    <location>
        <begin position="231"/>
        <end position="460"/>
    </location>
</feature>
<dbReference type="PROSITE" id="PS50111">
    <property type="entry name" value="CHEMOTAXIS_TRANSDUC_2"/>
    <property type="match status" value="1"/>
</dbReference>
<dbReference type="GO" id="GO:0007165">
    <property type="term" value="P:signal transduction"/>
    <property type="evidence" value="ECO:0007669"/>
    <property type="project" value="UniProtKB-KW"/>
</dbReference>
<evidence type="ECO:0000259" key="7">
    <source>
        <dbReference type="PROSITE" id="PS50885"/>
    </source>
</evidence>
<dbReference type="PRINTS" id="PR00260">
    <property type="entry name" value="CHEMTRNSDUCR"/>
</dbReference>
<evidence type="ECO:0000313" key="8">
    <source>
        <dbReference type="EMBL" id="PWV60151.1"/>
    </source>
</evidence>
<dbReference type="PROSITE" id="PS50885">
    <property type="entry name" value="HAMP"/>
    <property type="match status" value="1"/>
</dbReference>
<dbReference type="SUPFAM" id="SSF58104">
    <property type="entry name" value="Methyl-accepting chemotaxis protein (MCP) signaling domain"/>
    <property type="match status" value="1"/>
</dbReference>
<evidence type="ECO:0000256" key="5">
    <source>
        <dbReference type="SAM" id="MobiDB-lite"/>
    </source>
</evidence>
<dbReference type="Proteomes" id="UP000246569">
    <property type="component" value="Unassembled WGS sequence"/>
</dbReference>
<organism evidence="8 9">
    <name type="scientific">Plasticicumulans acidivorans</name>
    <dbReference type="NCBI Taxonomy" id="886464"/>
    <lineage>
        <taxon>Bacteria</taxon>
        <taxon>Pseudomonadati</taxon>
        <taxon>Pseudomonadota</taxon>
        <taxon>Gammaproteobacteria</taxon>
        <taxon>Candidatus Competibacteraceae</taxon>
        <taxon>Plasticicumulans</taxon>
    </lineage>
</organism>
<feature type="domain" description="HAMP" evidence="7">
    <location>
        <begin position="167"/>
        <end position="219"/>
    </location>
</feature>
<proteinExistence type="inferred from homology"/>
<dbReference type="PANTHER" id="PTHR32089">
    <property type="entry name" value="METHYL-ACCEPTING CHEMOTAXIS PROTEIN MCPB"/>
    <property type="match status" value="1"/>
</dbReference>
<comment type="subcellular location">
    <subcellularLocation>
        <location evidence="1">Membrane</location>
    </subcellularLocation>
</comment>
<dbReference type="Gene3D" id="3.30.450.20">
    <property type="entry name" value="PAS domain"/>
    <property type="match status" value="1"/>
</dbReference>
<accession>A0A317MTC0</accession>
<evidence type="ECO:0000259" key="6">
    <source>
        <dbReference type="PROSITE" id="PS50111"/>
    </source>
</evidence>
<keyword evidence="9" id="KW-1185">Reference proteome</keyword>
<evidence type="ECO:0000256" key="3">
    <source>
        <dbReference type="ARBA" id="ARBA00029447"/>
    </source>
</evidence>
<protein>
    <submittedName>
        <fullName evidence="8">Methyl-accepting chemotaxis protein</fullName>
    </submittedName>
</protein>
<dbReference type="Gene3D" id="1.10.287.950">
    <property type="entry name" value="Methyl-accepting chemotaxis protein"/>
    <property type="match status" value="1"/>
</dbReference>
<evidence type="ECO:0000256" key="2">
    <source>
        <dbReference type="ARBA" id="ARBA00023224"/>
    </source>
</evidence>
<evidence type="ECO:0000256" key="4">
    <source>
        <dbReference type="PROSITE-ProRule" id="PRU00284"/>
    </source>
</evidence>
<dbReference type="EMBL" id="QGTJ01000008">
    <property type="protein sequence ID" value="PWV60151.1"/>
    <property type="molecule type" value="Genomic_DNA"/>
</dbReference>
<dbReference type="InterPro" id="IPR004089">
    <property type="entry name" value="MCPsignal_dom"/>
</dbReference>
<comment type="caution">
    <text evidence="8">The sequence shown here is derived from an EMBL/GenBank/DDBJ whole genome shotgun (WGS) entry which is preliminary data.</text>
</comment>
<dbReference type="PANTHER" id="PTHR32089:SF112">
    <property type="entry name" value="LYSOZYME-LIKE PROTEIN-RELATED"/>
    <property type="match status" value="1"/>
</dbReference>
<dbReference type="SMART" id="SM00283">
    <property type="entry name" value="MA"/>
    <property type="match status" value="1"/>
</dbReference>
<dbReference type="RefSeq" id="WP_246004677.1">
    <property type="nucleotide sequence ID" value="NZ_QGTJ01000008.1"/>
</dbReference>
<dbReference type="InterPro" id="IPR003660">
    <property type="entry name" value="HAMP_dom"/>
</dbReference>
<dbReference type="InterPro" id="IPR004090">
    <property type="entry name" value="Chemotax_Me-accpt_rcpt"/>
</dbReference>
<dbReference type="AlphaFoldDB" id="A0A317MTC0"/>
<dbReference type="GO" id="GO:0016020">
    <property type="term" value="C:membrane"/>
    <property type="evidence" value="ECO:0007669"/>
    <property type="project" value="UniProtKB-SubCell"/>
</dbReference>
<name>A0A317MTC0_9GAMM</name>